<reference evidence="1 2" key="1">
    <citation type="submission" date="2020-02" db="EMBL/GenBank/DDBJ databases">
        <authorList>
            <person name="Kim Y.B."/>
            <person name="Roh S.W."/>
        </authorList>
    </citation>
    <scope>NUCLEOTIDE SEQUENCE [LARGE SCALE GENOMIC DNA]</scope>
    <source>
        <strain evidence="1 2">DSM 103574</strain>
    </source>
</reference>
<organism evidence="1 2">
    <name type="scientific">Aminipila butyrica</name>
    <dbReference type="NCBI Taxonomy" id="433296"/>
    <lineage>
        <taxon>Bacteria</taxon>
        <taxon>Bacillati</taxon>
        <taxon>Bacillota</taxon>
        <taxon>Clostridia</taxon>
        <taxon>Peptostreptococcales</taxon>
        <taxon>Anaerovoracaceae</taxon>
        <taxon>Aminipila</taxon>
    </lineage>
</organism>
<protein>
    <recommendedName>
        <fullName evidence="3">AAA domain-containing protein</fullName>
    </recommendedName>
</protein>
<gene>
    <name evidence="1" type="ORF">Ami103574_11665</name>
</gene>
<evidence type="ECO:0000313" key="2">
    <source>
        <dbReference type="Proteomes" id="UP000466848"/>
    </source>
</evidence>
<dbReference type="RefSeq" id="WP_163067178.1">
    <property type="nucleotide sequence ID" value="NZ_CP048649.1"/>
</dbReference>
<dbReference type="InterPro" id="IPR027417">
    <property type="entry name" value="P-loop_NTPase"/>
</dbReference>
<dbReference type="Proteomes" id="UP000466848">
    <property type="component" value="Chromosome"/>
</dbReference>
<name>A0A858BXW7_9FIRM</name>
<keyword evidence="2" id="KW-1185">Reference proteome</keyword>
<sequence>MKNLFAFHGVDHKSGVTMITQSVAELLAAQNSKLNILFMALNGRKSDSYLKGGIRTIDNFKLQMESKLLISKELARDCRYKGNLYVLGGLENEQEERYYFPEAARYLLEAAASSFDLVLVDTGSCLDSGLALGGLLSAAKRYLILTQQESNLSRYEQLKPLYEKVQISFEGWIVNRYIEEDPHTLKYVGERLFLDKEKLARVQLCSWGRQAEREHKTLLDFRTDCYEEDISNLASTLAQEAGLPPIKRQRKSKLWKNFI</sequence>
<proteinExistence type="predicted"/>
<dbReference type="KEGG" id="abut:Ami103574_11665"/>
<accession>A0A858BXW7</accession>
<dbReference type="AlphaFoldDB" id="A0A858BXW7"/>
<dbReference type="EMBL" id="CP048649">
    <property type="protein sequence ID" value="QIB69938.1"/>
    <property type="molecule type" value="Genomic_DNA"/>
</dbReference>
<dbReference type="Gene3D" id="3.40.50.300">
    <property type="entry name" value="P-loop containing nucleotide triphosphate hydrolases"/>
    <property type="match status" value="1"/>
</dbReference>
<evidence type="ECO:0000313" key="1">
    <source>
        <dbReference type="EMBL" id="QIB69938.1"/>
    </source>
</evidence>
<evidence type="ECO:0008006" key="3">
    <source>
        <dbReference type="Google" id="ProtNLM"/>
    </source>
</evidence>
<dbReference type="SUPFAM" id="SSF52540">
    <property type="entry name" value="P-loop containing nucleoside triphosphate hydrolases"/>
    <property type="match status" value="1"/>
</dbReference>